<protein>
    <submittedName>
        <fullName evidence="2">Phage terminase large subunit-like protein</fullName>
    </submittedName>
</protein>
<dbReference type="InterPro" id="IPR046461">
    <property type="entry name" value="TerL_ATPase"/>
</dbReference>
<reference evidence="2 3" key="1">
    <citation type="submission" date="2018-06" db="EMBL/GenBank/DDBJ databases">
        <title>Genomic Encyclopedia of Archaeal and Bacterial Type Strains, Phase II (KMG-II): from individual species to whole genera.</title>
        <authorList>
            <person name="Goeker M."/>
        </authorList>
    </citation>
    <scope>NUCLEOTIDE SEQUENCE [LARGE SCALE GENOMIC DNA]</scope>
    <source>
        <strain evidence="2 3">DSM 22009</strain>
    </source>
</reference>
<dbReference type="PANTHER" id="PTHR41287:SF1">
    <property type="entry name" value="PROTEIN YMFN"/>
    <property type="match status" value="1"/>
</dbReference>
<dbReference type="OrthoDB" id="9760250at2"/>
<evidence type="ECO:0000313" key="2">
    <source>
        <dbReference type="EMBL" id="PZX19809.1"/>
    </source>
</evidence>
<comment type="caution">
    <text evidence="2">The sequence shown here is derived from an EMBL/GenBank/DDBJ whole genome shotgun (WGS) entry which is preliminary data.</text>
</comment>
<keyword evidence="3" id="KW-1185">Reference proteome</keyword>
<gene>
    <name evidence="2" type="ORF">LX81_00272</name>
</gene>
<dbReference type="PANTHER" id="PTHR41287">
    <property type="match status" value="1"/>
</dbReference>
<dbReference type="Pfam" id="PF03354">
    <property type="entry name" value="TerL_ATPase"/>
    <property type="match status" value="1"/>
</dbReference>
<evidence type="ECO:0000313" key="3">
    <source>
        <dbReference type="Proteomes" id="UP000248916"/>
    </source>
</evidence>
<dbReference type="AlphaFoldDB" id="A0A2W7QD78"/>
<accession>A0A2W7QD78</accession>
<proteinExistence type="predicted"/>
<name>A0A2W7QD78_9RHOB</name>
<dbReference type="InterPro" id="IPR027417">
    <property type="entry name" value="P-loop_NTPase"/>
</dbReference>
<dbReference type="RefSeq" id="WP_111535476.1">
    <property type="nucleotide sequence ID" value="NZ_QKZL01000001.1"/>
</dbReference>
<dbReference type="InterPro" id="IPR005021">
    <property type="entry name" value="Terminase_largesu-like"/>
</dbReference>
<dbReference type="Proteomes" id="UP000248916">
    <property type="component" value="Unassembled WGS sequence"/>
</dbReference>
<sequence length="576" mass="63139">MSAIDIRFACPDWWDRLQRGETPISDQVLDEEMAEIAVALFDKLRVPDIPGQPRMADAAGEWVRDIVRVAFGSIDREAGRRVVGEIFNLVPKKNAKTTNAAALGLVAMQMNTVPNIDGVIIGPTQEVADKCFAQAQAMIEADDWLKKRFRVQEHRKTIIDLHRDPKTGRPLNAKLKVKSFDPAVVTGGIPAFAILDEIHVMAAKSYASRVLRQIRGGMITNPLSLLLMITTQSEEPPVGIFKDELEYARKVRDGVVSSNVRLMPVMYEFPEPFQKDKGEPWKDPRNWSLVLPNLGRSITIDRLIPDFEKAKETSAEELAGWASQHLNIQIGMGHHLSQWVGAGHWNGGTDTTLTLAELMARAEVCTIGIDGGGLDDLLGLSVLGRERSTKRWLSWSRAWAYETVLQRQKQIVEALRTFETAGDLVICSYPGQGIEELVAICVQLRDAGLIPEAGGIGLDNASGVGVIIDALELAGIETDTLKSVSQGYLLTGTIKSVEFKLFDGTFLHADQPLMTWCVGNAKTEPKGNAVVVTKAVSGAAKIDPLMALFNAAQLMSLNPEAARGPSVYERRGMLTV</sequence>
<feature type="domain" description="Terminase large subunit-like ATPase" evidence="1">
    <location>
        <begin position="64"/>
        <end position="249"/>
    </location>
</feature>
<dbReference type="Gene3D" id="3.40.50.300">
    <property type="entry name" value="P-loop containing nucleotide triphosphate hydrolases"/>
    <property type="match status" value="1"/>
</dbReference>
<evidence type="ECO:0000259" key="1">
    <source>
        <dbReference type="Pfam" id="PF03354"/>
    </source>
</evidence>
<dbReference type="EMBL" id="QKZL01000001">
    <property type="protein sequence ID" value="PZX19809.1"/>
    <property type="molecule type" value="Genomic_DNA"/>
</dbReference>
<organism evidence="2 3">
    <name type="scientific">Palleronia aestuarii</name>
    <dbReference type="NCBI Taxonomy" id="568105"/>
    <lineage>
        <taxon>Bacteria</taxon>
        <taxon>Pseudomonadati</taxon>
        <taxon>Pseudomonadota</taxon>
        <taxon>Alphaproteobacteria</taxon>
        <taxon>Rhodobacterales</taxon>
        <taxon>Roseobacteraceae</taxon>
        <taxon>Palleronia</taxon>
    </lineage>
</organism>